<comment type="caution">
    <text evidence="3">The sequence shown here is derived from an EMBL/GenBank/DDBJ whole genome shotgun (WGS) entry which is preliminary data.</text>
</comment>
<dbReference type="EMBL" id="DSOV01000028">
    <property type="protein sequence ID" value="HEN42095.1"/>
    <property type="molecule type" value="Genomic_DNA"/>
</dbReference>
<evidence type="ECO:0000256" key="2">
    <source>
        <dbReference type="SAM" id="Phobius"/>
    </source>
</evidence>
<name>A0A831UDH3_GEOME</name>
<protein>
    <submittedName>
        <fullName evidence="3">Uncharacterized protein</fullName>
    </submittedName>
</protein>
<proteinExistence type="predicted"/>
<feature type="transmembrane region" description="Helical" evidence="2">
    <location>
        <begin position="12"/>
        <end position="35"/>
    </location>
</feature>
<reference evidence="3" key="1">
    <citation type="journal article" date="2020" name="mSystems">
        <title>Genome- and Community-Level Interaction Insights into Carbon Utilization and Element Cycling Functions of Hydrothermarchaeota in Hydrothermal Sediment.</title>
        <authorList>
            <person name="Zhou Z."/>
            <person name="Liu Y."/>
            <person name="Xu W."/>
            <person name="Pan J."/>
            <person name="Luo Z.H."/>
            <person name="Li M."/>
        </authorList>
    </citation>
    <scope>NUCLEOTIDE SEQUENCE [LARGE SCALE GENOMIC DNA]</scope>
    <source>
        <strain evidence="3">SpSt-349</strain>
    </source>
</reference>
<feature type="transmembrane region" description="Helical" evidence="2">
    <location>
        <begin position="41"/>
        <end position="58"/>
    </location>
</feature>
<accession>A0A831UDH3</accession>
<sequence length="97" mass="11287">MDEKEKQEISLIGRLLSMEALLILMGIVSLGYGIMKAQVMSIFWGVMILVGAVVLSFVRKKDWKKHWEEMEGAQRRYEARMKAQEQQEKERDNAAKQ</sequence>
<keyword evidence="2" id="KW-0472">Membrane</keyword>
<evidence type="ECO:0000313" key="3">
    <source>
        <dbReference type="EMBL" id="HEN42095.1"/>
    </source>
</evidence>
<evidence type="ECO:0000256" key="1">
    <source>
        <dbReference type="SAM" id="MobiDB-lite"/>
    </source>
</evidence>
<dbReference type="AlphaFoldDB" id="A0A831UDH3"/>
<keyword evidence="2" id="KW-1133">Transmembrane helix</keyword>
<feature type="region of interest" description="Disordered" evidence="1">
    <location>
        <begin position="78"/>
        <end position="97"/>
    </location>
</feature>
<organism evidence="3">
    <name type="scientific">Geobacter metallireducens</name>
    <dbReference type="NCBI Taxonomy" id="28232"/>
    <lineage>
        <taxon>Bacteria</taxon>
        <taxon>Pseudomonadati</taxon>
        <taxon>Thermodesulfobacteriota</taxon>
        <taxon>Desulfuromonadia</taxon>
        <taxon>Geobacterales</taxon>
        <taxon>Geobacteraceae</taxon>
        <taxon>Geobacter</taxon>
    </lineage>
</organism>
<keyword evidence="2" id="KW-0812">Transmembrane</keyword>
<gene>
    <name evidence="3" type="ORF">ENQ87_06915</name>
</gene>